<gene>
    <name evidence="2" type="ORF">CYMTET_20688</name>
</gene>
<dbReference type="AlphaFoldDB" id="A0AAE0G4U5"/>
<feature type="compositionally biased region" description="Gly residues" evidence="1">
    <location>
        <begin position="183"/>
        <end position="193"/>
    </location>
</feature>
<comment type="caution">
    <text evidence="2">The sequence shown here is derived from an EMBL/GenBank/DDBJ whole genome shotgun (WGS) entry which is preliminary data.</text>
</comment>
<name>A0AAE0G4U5_9CHLO</name>
<keyword evidence="3" id="KW-1185">Reference proteome</keyword>
<accession>A0AAE0G4U5</accession>
<dbReference type="EMBL" id="LGRX02010121">
    <property type="protein sequence ID" value="KAK3270936.1"/>
    <property type="molecule type" value="Genomic_DNA"/>
</dbReference>
<reference evidence="2 3" key="1">
    <citation type="journal article" date="2015" name="Genome Biol. Evol.">
        <title>Comparative Genomics of a Bacterivorous Green Alga Reveals Evolutionary Causalities and Consequences of Phago-Mixotrophic Mode of Nutrition.</title>
        <authorList>
            <person name="Burns J.A."/>
            <person name="Paasch A."/>
            <person name="Narechania A."/>
            <person name="Kim E."/>
        </authorList>
    </citation>
    <scope>NUCLEOTIDE SEQUENCE [LARGE SCALE GENOMIC DNA]</scope>
    <source>
        <strain evidence="2 3">PLY_AMNH</strain>
    </source>
</reference>
<dbReference type="Proteomes" id="UP001190700">
    <property type="component" value="Unassembled WGS sequence"/>
</dbReference>
<evidence type="ECO:0000313" key="2">
    <source>
        <dbReference type="EMBL" id="KAK3270936.1"/>
    </source>
</evidence>
<sequence length="202" mass="21881">MANLMHGLVFDLHAEDWSGSGAWVDRAGWSFRDAHGTTEKVTQDGVAAVCLSSDADYFQWNIDVGPSAMPNASFEVYFYLHCRANDLGWLFGDENGDCDRYLLVHDSRTGGGGVAPSCQSNSFNSDPAQLGAWNHIVTYYGADLRTYALVTTNVRQATYGDGFGYLRFTLAEPLRTRRGGCGAGVQPRAGGGRDCCQRGSAT</sequence>
<organism evidence="2 3">
    <name type="scientific">Cymbomonas tetramitiformis</name>
    <dbReference type="NCBI Taxonomy" id="36881"/>
    <lineage>
        <taxon>Eukaryota</taxon>
        <taxon>Viridiplantae</taxon>
        <taxon>Chlorophyta</taxon>
        <taxon>Pyramimonadophyceae</taxon>
        <taxon>Pyramimonadales</taxon>
        <taxon>Pyramimonadaceae</taxon>
        <taxon>Cymbomonas</taxon>
    </lineage>
</organism>
<feature type="region of interest" description="Disordered" evidence="1">
    <location>
        <begin position="183"/>
        <end position="202"/>
    </location>
</feature>
<evidence type="ECO:0000313" key="3">
    <source>
        <dbReference type="Proteomes" id="UP001190700"/>
    </source>
</evidence>
<proteinExistence type="predicted"/>
<protein>
    <submittedName>
        <fullName evidence="2">Uncharacterized protein</fullName>
    </submittedName>
</protein>
<evidence type="ECO:0000256" key="1">
    <source>
        <dbReference type="SAM" id="MobiDB-lite"/>
    </source>
</evidence>